<feature type="domain" description="Protein kinase" evidence="2">
    <location>
        <begin position="1"/>
        <end position="222"/>
    </location>
</feature>
<dbReference type="PROSITE" id="PS50011">
    <property type="entry name" value="PROTEIN_KINASE_DOM"/>
    <property type="match status" value="1"/>
</dbReference>
<keyword evidence="4" id="KW-1185">Reference proteome</keyword>
<feature type="compositionally biased region" description="Polar residues" evidence="1">
    <location>
        <begin position="282"/>
        <end position="295"/>
    </location>
</feature>
<dbReference type="GO" id="GO:0005524">
    <property type="term" value="F:ATP binding"/>
    <property type="evidence" value="ECO:0007669"/>
    <property type="project" value="InterPro"/>
</dbReference>
<dbReference type="InterPro" id="IPR040976">
    <property type="entry name" value="Pkinase_fungal"/>
</dbReference>
<dbReference type="InterPro" id="IPR008266">
    <property type="entry name" value="Tyr_kinase_AS"/>
</dbReference>
<dbReference type="Proteomes" id="UP000076727">
    <property type="component" value="Unassembled WGS sequence"/>
</dbReference>
<dbReference type="OrthoDB" id="2803482at2759"/>
<gene>
    <name evidence="3" type="ORF">DAEQUDRAFT_760660</name>
</gene>
<evidence type="ECO:0000313" key="4">
    <source>
        <dbReference type="Proteomes" id="UP000076727"/>
    </source>
</evidence>
<dbReference type="GO" id="GO:0004672">
    <property type="term" value="F:protein kinase activity"/>
    <property type="evidence" value="ECO:0007669"/>
    <property type="project" value="InterPro"/>
</dbReference>
<evidence type="ECO:0000256" key="1">
    <source>
        <dbReference type="SAM" id="MobiDB-lite"/>
    </source>
</evidence>
<dbReference type="PANTHER" id="PTHR38248:SF2">
    <property type="entry name" value="FUNK1 11"/>
    <property type="match status" value="1"/>
</dbReference>
<feature type="non-terminal residue" evidence="3">
    <location>
        <position position="401"/>
    </location>
</feature>
<dbReference type="InterPro" id="IPR011009">
    <property type="entry name" value="Kinase-like_dom_sf"/>
</dbReference>
<accession>A0A165KEG1</accession>
<name>A0A165KEG1_9APHY</name>
<dbReference type="STRING" id="1314783.A0A165KEG1"/>
<protein>
    <recommendedName>
        <fullName evidence="2">Protein kinase domain-containing protein</fullName>
    </recommendedName>
</protein>
<feature type="region of interest" description="Disordered" evidence="1">
    <location>
        <begin position="245"/>
        <end position="401"/>
    </location>
</feature>
<dbReference type="PROSITE" id="PS00109">
    <property type="entry name" value="PROTEIN_KINASE_TYR"/>
    <property type="match status" value="1"/>
</dbReference>
<dbReference type="Gene3D" id="1.10.510.10">
    <property type="entry name" value="Transferase(Phosphotransferase) domain 1"/>
    <property type="match status" value="1"/>
</dbReference>
<evidence type="ECO:0000259" key="2">
    <source>
        <dbReference type="PROSITE" id="PS50011"/>
    </source>
</evidence>
<evidence type="ECO:0000313" key="3">
    <source>
        <dbReference type="EMBL" id="KZT63030.1"/>
    </source>
</evidence>
<feature type="compositionally biased region" description="Basic and acidic residues" evidence="1">
    <location>
        <begin position="245"/>
        <end position="274"/>
    </location>
</feature>
<dbReference type="Pfam" id="PF17667">
    <property type="entry name" value="Pkinase_fungal"/>
    <property type="match status" value="1"/>
</dbReference>
<sequence length="401" mass="45370">METYGWSVRFALTLEELVQALKDALKGYQTAYEKKVIHRDISVDNILITGLTTVGKRGVIIDFDYAKVLGDPTLHDDPMSGTRPFMSGELLRGIRYCTSVIRVINGKEEMVNDPSVPVHDFNHDLESILWILLWICLCKSGGGIRRSALIDKTNQALVTLHQRLFETTDIRQLGENKRQFMLYEREFMECLALVDEFYRPLKPLLLKLWRILNKGYETHDFPFMETFSRFIAAFDEMEQELSNRDLDAELTEEQRANVEKERRRRDKDKADWQHSPRPVIKTTRQPMQPVIQENQDGVRDDGPFTDETRDLSPTPGADAVNLDDLELGRRPARGRGRGKGALSTTRATGIVTRSMSRSSPAAASSSRAESPPSSISSQSTVKQVSGGRTPGDQATRDGHDD</sequence>
<dbReference type="InterPro" id="IPR000719">
    <property type="entry name" value="Prot_kinase_dom"/>
</dbReference>
<reference evidence="3 4" key="1">
    <citation type="journal article" date="2016" name="Mol. Biol. Evol.">
        <title>Comparative Genomics of Early-Diverging Mushroom-Forming Fungi Provides Insights into the Origins of Lignocellulose Decay Capabilities.</title>
        <authorList>
            <person name="Nagy L.G."/>
            <person name="Riley R."/>
            <person name="Tritt A."/>
            <person name="Adam C."/>
            <person name="Daum C."/>
            <person name="Floudas D."/>
            <person name="Sun H."/>
            <person name="Yadav J.S."/>
            <person name="Pangilinan J."/>
            <person name="Larsson K.H."/>
            <person name="Matsuura K."/>
            <person name="Barry K."/>
            <person name="Labutti K."/>
            <person name="Kuo R."/>
            <person name="Ohm R.A."/>
            <person name="Bhattacharya S.S."/>
            <person name="Shirouzu T."/>
            <person name="Yoshinaga Y."/>
            <person name="Martin F.M."/>
            <person name="Grigoriev I.V."/>
            <person name="Hibbett D.S."/>
        </authorList>
    </citation>
    <scope>NUCLEOTIDE SEQUENCE [LARGE SCALE GENOMIC DNA]</scope>
    <source>
        <strain evidence="3 4">L-15889</strain>
    </source>
</reference>
<feature type="compositionally biased region" description="Basic and acidic residues" evidence="1">
    <location>
        <begin position="296"/>
        <end position="310"/>
    </location>
</feature>
<feature type="compositionally biased region" description="Low complexity" evidence="1">
    <location>
        <begin position="353"/>
        <end position="379"/>
    </location>
</feature>
<proteinExistence type="predicted"/>
<dbReference type="AlphaFoldDB" id="A0A165KEG1"/>
<dbReference type="PANTHER" id="PTHR38248">
    <property type="entry name" value="FUNK1 6"/>
    <property type="match status" value="1"/>
</dbReference>
<organism evidence="3 4">
    <name type="scientific">Daedalea quercina L-15889</name>
    <dbReference type="NCBI Taxonomy" id="1314783"/>
    <lineage>
        <taxon>Eukaryota</taxon>
        <taxon>Fungi</taxon>
        <taxon>Dikarya</taxon>
        <taxon>Basidiomycota</taxon>
        <taxon>Agaricomycotina</taxon>
        <taxon>Agaricomycetes</taxon>
        <taxon>Polyporales</taxon>
        <taxon>Fomitopsis</taxon>
    </lineage>
</organism>
<dbReference type="EMBL" id="KV429348">
    <property type="protein sequence ID" value="KZT63030.1"/>
    <property type="molecule type" value="Genomic_DNA"/>
</dbReference>
<dbReference type="SUPFAM" id="SSF56112">
    <property type="entry name" value="Protein kinase-like (PK-like)"/>
    <property type="match status" value="1"/>
</dbReference>